<comment type="caution">
    <text evidence="1">The sequence shown here is derived from an EMBL/GenBank/DDBJ whole genome shotgun (WGS) entry which is preliminary data.</text>
</comment>
<proteinExistence type="predicted"/>
<keyword evidence="2" id="KW-1185">Reference proteome</keyword>
<reference evidence="1" key="1">
    <citation type="journal article" date="2021" name="Nat. Commun.">
        <title>Genetic determinants of endophytism in the Arabidopsis root mycobiome.</title>
        <authorList>
            <person name="Mesny F."/>
            <person name="Miyauchi S."/>
            <person name="Thiergart T."/>
            <person name="Pickel B."/>
            <person name="Atanasova L."/>
            <person name="Karlsson M."/>
            <person name="Huettel B."/>
            <person name="Barry K.W."/>
            <person name="Haridas S."/>
            <person name="Chen C."/>
            <person name="Bauer D."/>
            <person name="Andreopoulos W."/>
            <person name="Pangilinan J."/>
            <person name="LaButti K."/>
            <person name="Riley R."/>
            <person name="Lipzen A."/>
            <person name="Clum A."/>
            <person name="Drula E."/>
            <person name="Henrissat B."/>
            <person name="Kohler A."/>
            <person name="Grigoriev I.V."/>
            <person name="Martin F.M."/>
            <person name="Hacquard S."/>
        </authorList>
    </citation>
    <scope>NUCLEOTIDE SEQUENCE</scope>
    <source>
        <strain evidence="1">MPI-CAGE-CH-0235</strain>
    </source>
</reference>
<gene>
    <name evidence="1" type="ORF">B0I35DRAFT_70308</name>
</gene>
<dbReference type="AlphaFoldDB" id="A0A8K0SMG9"/>
<organism evidence="1 2">
    <name type="scientific">Stachybotrys elegans</name>
    <dbReference type="NCBI Taxonomy" id="80388"/>
    <lineage>
        <taxon>Eukaryota</taxon>
        <taxon>Fungi</taxon>
        <taxon>Dikarya</taxon>
        <taxon>Ascomycota</taxon>
        <taxon>Pezizomycotina</taxon>
        <taxon>Sordariomycetes</taxon>
        <taxon>Hypocreomycetidae</taxon>
        <taxon>Hypocreales</taxon>
        <taxon>Stachybotryaceae</taxon>
        <taxon>Stachybotrys</taxon>
    </lineage>
</organism>
<evidence type="ECO:0000313" key="2">
    <source>
        <dbReference type="Proteomes" id="UP000813444"/>
    </source>
</evidence>
<dbReference type="OrthoDB" id="1577640at2759"/>
<protein>
    <submittedName>
        <fullName evidence="1">Uncharacterized protein</fullName>
    </submittedName>
</protein>
<dbReference type="Proteomes" id="UP000813444">
    <property type="component" value="Unassembled WGS sequence"/>
</dbReference>
<evidence type="ECO:0000313" key="1">
    <source>
        <dbReference type="EMBL" id="KAH7311691.1"/>
    </source>
</evidence>
<accession>A0A8K0SMG9</accession>
<sequence length="449" mass="49565">MPPPSGCPDHHQPIRRTVSLYKPPLPTLHTRLPSQQPPRIEIKLPTLLSGALLAAFAHQVAAGLNNALLAQYYLSDRKVRINLDRVLDRLLDAFTRDLWDELWSFYHPSSSSSAPPSRQVTLLFDGPVQQVILVLNGPETACCILEYLAPGLSRRKHTWSASPEGIDLLLALQLTCSYWHREYPTLSPGGSPHDIARTLHSRMIGGAAASNLIASIRTTLLTPHMLQMHIIESAMWDIVTRKPFPPPPDGFHVVQFRFECRSIGAQEPSQAAPFRLSTLPAITGNASDSYVTTVSEYVSAQWPRHGPRVLRCLEEAVAAAVDTSRQGLPPAGMAMCDDESGYCPGLRLVHVEVEDAMIQLTVSAWTHVLIAVFQQMAWICAALSASPFPDVLSECNVEVSDWRYLSDSIFVDCSLAHRPVSGTEHDPRLRQAATIATGFPINRHHRGKS</sequence>
<dbReference type="EMBL" id="JAGPNK010000011">
    <property type="protein sequence ID" value="KAH7311691.1"/>
    <property type="molecule type" value="Genomic_DNA"/>
</dbReference>
<name>A0A8K0SMG9_9HYPO</name>